<dbReference type="RefSeq" id="WP_147647373.1">
    <property type="nucleotide sequence ID" value="NZ_CP042806.1"/>
</dbReference>
<evidence type="ECO:0000256" key="1">
    <source>
        <dbReference type="SAM" id="MobiDB-lite"/>
    </source>
</evidence>
<dbReference type="Proteomes" id="UP000321820">
    <property type="component" value="Chromosome"/>
</dbReference>
<evidence type="ECO:0000313" key="2">
    <source>
        <dbReference type="EMBL" id="QEE28183.1"/>
    </source>
</evidence>
<dbReference type="Pfam" id="PF21983">
    <property type="entry name" value="NikA-like"/>
    <property type="match status" value="1"/>
</dbReference>
<accession>A0A5B9E7E4</accession>
<dbReference type="OrthoDB" id="121081at2"/>
<keyword evidence="3" id="KW-1185">Reference proteome</keyword>
<proteinExistence type="predicted"/>
<dbReference type="AlphaFoldDB" id="A0A5B9E7E4"/>
<dbReference type="EMBL" id="CP042806">
    <property type="protein sequence ID" value="QEE28183.1"/>
    <property type="molecule type" value="Genomic_DNA"/>
</dbReference>
<gene>
    <name evidence="2" type="ORF">FTW19_09355</name>
</gene>
<dbReference type="KEGG" id="talb:FTW19_09355"/>
<reference evidence="2 3" key="1">
    <citation type="submission" date="2019-08" db="EMBL/GenBank/DDBJ databases">
        <title>Complete genome sequence of Terriglobus albidus strain ORNL.</title>
        <authorList>
            <person name="Podar M."/>
        </authorList>
    </citation>
    <scope>NUCLEOTIDE SEQUENCE [LARGE SCALE GENOMIC DNA]</scope>
    <source>
        <strain evidence="2 3">ORNL</strain>
    </source>
</reference>
<name>A0A5B9E7E4_9BACT</name>
<feature type="region of interest" description="Disordered" evidence="1">
    <location>
        <begin position="1"/>
        <end position="27"/>
    </location>
</feature>
<dbReference type="InterPro" id="IPR053842">
    <property type="entry name" value="NikA-like"/>
</dbReference>
<protein>
    <submittedName>
        <fullName evidence="2">Uncharacterized protein</fullName>
    </submittedName>
</protein>
<evidence type="ECO:0000313" key="3">
    <source>
        <dbReference type="Proteomes" id="UP000321820"/>
    </source>
</evidence>
<organism evidence="2 3">
    <name type="scientific">Terriglobus albidus</name>
    <dbReference type="NCBI Taxonomy" id="1592106"/>
    <lineage>
        <taxon>Bacteria</taxon>
        <taxon>Pseudomonadati</taxon>
        <taxon>Acidobacteriota</taxon>
        <taxon>Terriglobia</taxon>
        <taxon>Terriglobales</taxon>
        <taxon>Acidobacteriaceae</taxon>
        <taxon>Terriglobus</taxon>
    </lineage>
</organism>
<sequence>MASPDTKPQQVAEPASGNPAASDASRVKSIATRLTEAELGEVEAAAFKAGKKVSEWLRDTALANVRAPQETQTDALLLAEIIGMRDLMLNLFAQASKGPLSKEDMRKISAYADSIKEQKARELLSQKQSRTATK</sequence>